<comment type="similarity">
    <text evidence="1 2">Belongs to the peptidase S14 family.</text>
</comment>
<evidence type="ECO:0000313" key="3">
    <source>
        <dbReference type="EMBL" id="CAA2988887.1"/>
    </source>
</evidence>
<sequence length="304" mass="33703">MAGSSLLLSPLSSGTFENRETNSNIFSSFLHSSKLIFTAKPGKSSFRRFGFKSPVSQKSLDHIPKQFREENIKDGLMNNYKNAPQYLYGLTPSQMDMFMTEDNPVSRQAEKVTEESISSSCNYLNNGGMWSLSGMNERGPSKYSMSVSMYRGGARGYGRPRTAPPDLPSLLLDARIVYLGMPIVPAVTELLVAQFMWLDYDNQSKPIYLYINSSGTQNEKMETVGSETEAYAIADTMAYCKSDVYTVNCGMAYGQAAMLLSLGAKGYRALQPNSSSKIQFFAYQHGFFIHSSGTILIIKLSECT</sequence>
<dbReference type="GO" id="GO:0004176">
    <property type="term" value="F:ATP-dependent peptidase activity"/>
    <property type="evidence" value="ECO:0007669"/>
    <property type="project" value="InterPro"/>
</dbReference>
<dbReference type="InterPro" id="IPR001907">
    <property type="entry name" value="ClpP"/>
</dbReference>
<dbReference type="Gramene" id="OE9A051511T2">
    <property type="protein sequence ID" value="OE9A051511C2"/>
    <property type="gene ID" value="OE9A051511"/>
</dbReference>
<dbReference type="GO" id="GO:0009532">
    <property type="term" value="C:plastid stroma"/>
    <property type="evidence" value="ECO:0007669"/>
    <property type="project" value="UniProtKB-ARBA"/>
</dbReference>
<dbReference type="PANTHER" id="PTHR10381">
    <property type="entry name" value="ATP-DEPENDENT CLP PROTEASE PROTEOLYTIC SUBUNIT"/>
    <property type="match status" value="1"/>
</dbReference>
<name>A0A8S0S9V0_OLEEU</name>
<dbReference type="GO" id="GO:0051117">
    <property type="term" value="F:ATPase binding"/>
    <property type="evidence" value="ECO:0007669"/>
    <property type="project" value="TreeGrafter"/>
</dbReference>
<evidence type="ECO:0000313" key="4">
    <source>
        <dbReference type="Proteomes" id="UP000594638"/>
    </source>
</evidence>
<proteinExistence type="inferred from homology"/>
<dbReference type="GO" id="GO:0004252">
    <property type="term" value="F:serine-type endopeptidase activity"/>
    <property type="evidence" value="ECO:0007669"/>
    <property type="project" value="InterPro"/>
</dbReference>
<evidence type="ECO:0000256" key="1">
    <source>
        <dbReference type="ARBA" id="ARBA00007039"/>
    </source>
</evidence>
<reference evidence="3 4" key="1">
    <citation type="submission" date="2019-12" db="EMBL/GenBank/DDBJ databases">
        <authorList>
            <person name="Alioto T."/>
            <person name="Alioto T."/>
            <person name="Gomez Garrido J."/>
        </authorList>
    </citation>
    <scope>NUCLEOTIDE SEQUENCE [LARGE SCALE GENOMIC DNA]</scope>
</reference>
<dbReference type="Proteomes" id="UP000594638">
    <property type="component" value="Unassembled WGS sequence"/>
</dbReference>
<dbReference type="SUPFAM" id="SSF52096">
    <property type="entry name" value="ClpP/crotonase"/>
    <property type="match status" value="1"/>
</dbReference>
<evidence type="ECO:0000256" key="2">
    <source>
        <dbReference type="RuleBase" id="RU003567"/>
    </source>
</evidence>
<organism evidence="3 4">
    <name type="scientific">Olea europaea subsp. europaea</name>
    <dbReference type="NCBI Taxonomy" id="158383"/>
    <lineage>
        <taxon>Eukaryota</taxon>
        <taxon>Viridiplantae</taxon>
        <taxon>Streptophyta</taxon>
        <taxon>Embryophyta</taxon>
        <taxon>Tracheophyta</taxon>
        <taxon>Spermatophyta</taxon>
        <taxon>Magnoliopsida</taxon>
        <taxon>eudicotyledons</taxon>
        <taxon>Gunneridae</taxon>
        <taxon>Pentapetalae</taxon>
        <taxon>asterids</taxon>
        <taxon>lamiids</taxon>
        <taxon>Lamiales</taxon>
        <taxon>Oleaceae</taxon>
        <taxon>Oleeae</taxon>
        <taxon>Olea</taxon>
    </lineage>
</organism>
<gene>
    <name evidence="3" type="ORF">OLEA9_A051511</name>
</gene>
<dbReference type="InterPro" id="IPR029045">
    <property type="entry name" value="ClpP/crotonase-like_dom_sf"/>
</dbReference>
<keyword evidence="3" id="KW-0645">Protease</keyword>
<dbReference type="InterPro" id="IPR023562">
    <property type="entry name" value="ClpP/TepA"/>
</dbReference>
<dbReference type="EMBL" id="CACTIH010004033">
    <property type="protein sequence ID" value="CAA2988887.1"/>
    <property type="molecule type" value="Genomic_DNA"/>
</dbReference>
<protein>
    <recommendedName>
        <fullName evidence="2">ATP-dependent Clp protease proteolytic subunit</fullName>
    </recommendedName>
</protein>
<dbReference type="PANTHER" id="PTHR10381:SF55">
    <property type="entry name" value="ATP-DEPENDENT CLP PROTEASE PROTEOLYTIC SUBUNIT-RELATED PROTEIN 1, CHLOROPLASTIC"/>
    <property type="match status" value="1"/>
</dbReference>
<accession>A0A8S0S9V0</accession>
<keyword evidence="3" id="KW-0378">Hydrolase</keyword>
<dbReference type="Pfam" id="PF00574">
    <property type="entry name" value="CLP_protease"/>
    <property type="match status" value="1"/>
</dbReference>
<keyword evidence="4" id="KW-1185">Reference proteome</keyword>
<comment type="caution">
    <text evidence="3">The sequence shown here is derived from an EMBL/GenBank/DDBJ whole genome shotgun (WGS) entry which is preliminary data.</text>
</comment>
<dbReference type="OrthoDB" id="2017408at2759"/>
<dbReference type="GO" id="GO:0009368">
    <property type="term" value="C:endopeptidase Clp complex"/>
    <property type="evidence" value="ECO:0007669"/>
    <property type="project" value="TreeGrafter"/>
</dbReference>
<dbReference type="CDD" id="cd07017">
    <property type="entry name" value="S14_ClpP_2"/>
    <property type="match status" value="1"/>
</dbReference>
<dbReference type="PRINTS" id="PR00127">
    <property type="entry name" value="CLPPROTEASEP"/>
</dbReference>
<dbReference type="GO" id="GO:0006515">
    <property type="term" value="P:protein quality control for misfolded or incompletely synthesized proteins"/>
    <property type="evidence" value="ECO:0007669"/>
    <property type="project" value="TreeGrafter"/>
</dbReference>
<dbReference type="AlphaFoldDB" id="A0A8S0S9V0"/>
<dbReference type="Gene3D" id="3.90.226.10">
    <property type="entry name" value="2-enoyl-CoA Hydratase, Chain A, domain 1"/>
    <property type="match status" value="1"/>
</dbReference>